<reference evidence="5" key="1">
    <citation type="journal article" date="2019" name="Int. J. Syst. Evol. Microbiol.">
        <title>The Global Catalogue of Microorganisms (GCM) 10K type strain sequencing project: providing services to taxonomists for standard genome sequencing and annotation.</title>
        <authorList>
            <consortium name="The Broad Institute Genomics Platform"/>
            <consortium name="The Broad Institute Genome Sequencing Center for Infectious Disease"/>
            <person name="Wu L."/>
            <person name="Ma J."/>
        </authorList>
    </citation>
    <scope>NUCLEOTIDE SEQUENCE [LARGE SCALE GENOMIC DNA]</scope>
    <source>
        <strain evidence="5">CGMCC 4.1641</strain>
    </source>
</reference>
<keyword evidence="4" id="KW-0378">Hydrolase</keyword>
<dbReference type="Gene3D" id="3.40.710.10">
    <property type="entry name" value="DD-peptidase/beta-lactamase superfamily"/>
    <property type="match status" value="1"/>
</dbReference>
<dbReference type="InterPro" id="IPR050491">
    <property type="entry name" value="AmpC-like"/>
</dbReference>
<feature type="transmembrane region" description="Helical" evidence="1">
    <location>
        <begin position="615"/>
        <end position="637"/>
    </location>
</feature>
<dbReference type="EMBL" id="JBHSED010000040">
    <property type="protein sequence ID" value="MFC4305940.1"/>
    <property type="molecule type" value="Genomic_DNA"/>
</dbReference>
<comment type="caution">
    <text evidence="4">The sequence shown here is derived from an EMBL/GenBank/DDBJ whole genome shotgun (WGS) entry which is preliminary data.</text>
</comment>
<accession>A0ABV8SG01</accession>
<keyword evidence="1" id="KW-0472">Membrane</keyword>
<dbReference type="PANTHER" id="PTHR46825">
    <property type="entry name" value="D-ALANYL-D-ALANINE-CARBOXYPEPTIDASE/ENDOPEPTIDASE AMPH"/>
    <property type="match status" value="1"/>
</dbReference>
<evidence type="ECO:0000259" key="3">
    <source>
        <dbReference type="Pfam" id="PF00144"/>
    </source>
</evidence>
<name>A0ABV8SG01_9BACL</name>
<dbReference type="Proteomes" id="UP001595755">
    <property type="component" value="Unassembled WGS sequence"/>
</dbReference>
<dbReference type="InterPro" id="IPR012338">
    <property type="entry name" value="Beta-lactam/transpept-like"/>
</dbReference>
<feature type="transmembrane region" description="Helical" evidence="1">
    <location>
        <begin position="543"/>
        <end position="562"/>
    </location>
</feature>
<organism evidence="4 5">
    <name type="scientific">Cohnella boryungensis</name>
    <dbReference type="NCBI Taxonomy" id="768479"/>
    <lineage>
        <taxon>Bacteria</taxon>
        <taxon>Bacillati</taxon>
        <taxon>Bacillota</taxon>
        <taxon>Bacilli</taxon>
        <taxon>Bacillales</taxon>
        <taxon>Paenibacillaceae</taxon>
        <taxon>Cohnella</taxon>
    </lineage>
</organism>
<dbReference type="GO" id="GO:0016787">
    <property type="term" value="F:hydrolase activity"/>
    <property type="evidence" value="ECO:0007669"/>
    <property type="project" value="UniProtKB-KW"/>
</dbReference>
<dbReference type="RefSeq" id="WP_204601494.1">
    <property type="nucleotide sequence ID" value="NZ_JBHSED010000040.1"/>
</dbReference>
<dbReference type="InterPro" id="IPR001466">
    <property type="entry name" value="Beta-lactam-related"/>
</dbReference>
<evidence type="ECO:0000256" key="2">
    <source>
        <dbReference type="SAM" id="SignalP"/>
    </source>
</evidence>
<feature type="transmembrane region" description="Helical" evidence="1">
    <location>
        <begin position="582"/>
        <end position="603"/>
    </location>
</feature>
<evidence type="ECO:0000313" key="5">
    <source>
        <dbReference type="Proteomes" id="UP001595755"/>
    </source>
</evidence>
<protein>
    <submittedName>
        <fullName evidence="4">Serine hydrolase domain-containing protein</fullName>
        <ecNumber evidence="4">3.-.-.-</ecNumber>
    </submittedName>
</protein>
<dbReference type="Pfam" id="PF00144">
    <property type="entry name" value="Beta-lactamase"/>
    <property type="match status" value="1"/>
</dbReference>
<keyword evidence="5" id="KW-1185">Reference proteome</keyword>
<keyword evidence="1" id="KW-1133">Transmembrane helix</keyword>
<dbReference type="SUPFAM" id="SSF56601">
    <property type="entry name" value="beta-lactamase/transpeptidase-like"/>
    <property type="match status" value="1"/>
</dbReference>
<feature type="signal peptide" evidence="2">
    <location>
        <begin position="1"/>
        <end position="22"/>
    </location>
</feature>
<gene>
    <name evidence="4" type="ORF">ACFO1S_21130</name>
</gene>
<evidence type="ECO:0000313" key="4">
    <source>
        <dbReference type="EMBL" id="MFC4305940.1"/>
    </source>
</evidence>
<dbReference type="EC" id="3.-.-.-" evidence="4"/>
<evidence type="ECO:0000256" key="1">
    <source>
        <dbReference type="SAM" id="Phobius"/>
    </source>
</evidence>
<keyword evidence="2" id="KW-0732">Signal</keyword>
<dbReference type="PANTHER" id="PTHR46825:SF9">
    <property type="entry name" value="BETA-LACTAMASE-RELATED DOMAIN-CONTAINING PROTEIN"/>
    <property type="match status" value="1"/>
</dbReference>
<keyword evidence="1" id="KW-0812">Transmembrane</keyword>
<sequence>MIKQTIALLVLLAIGLSGAATAFAEAAPAAGHGRTTPSGIELEKLEEFVDEYVESRVGKTLAGASIVIVKDGQTVLSKGYGYADREKQAPVTRSTVFEWGSISKLVVWIGVMQLAEQGKLDLNADIRAYLPDDILSGLTYREPITMLNLMNHNAGFEEYMFDMAYTSPEKVRSLEEGLKLARPAQIYKPGEVVAYSNYSTTLAAYIVERISGRQFHAYAEEQVFSKLGMNETTAHPTLENRPELIAEKASGYLLAGEDDFAPGSWNYMSMYPNGGNNGTAEDLAKLAVALMPAEGESSPLFARPDTLAEMLARSYSADANMPGIAHGFWEYPGARRTLGHGGNTIAFSSQLQFVPEERFAVIVMTNQAAESDIVHGLSRALTGMRDLGTLQEGLPDSAQLQGSFIAARRPAYGFMSLYPYLTLLNIEPLGAKDIRVSLAGLTAEYRQVKPFLYEKGSGDDALDAFPMLHFKVTGGKVDKISMYTTDYLPLPAGKSRPLLLLNAVLAAVSVAFFILSPLVMLARALWRRRKKTERSPAQSAMRRLVAGLSLTGTGLVANNLLLAARMLSRNERAYSEVWPQLVANRILTGLAVALAVWLALYWMARRPKLTLRQKWATLLPVVLLAALIGLLAFWQFYR</sequence>
<proteinExistence type="predicted"/>
<feature type="domain" description="Beta-lactamase-related" evidence="3">
    <location>
        <begin position="50"/>
        <end position="372"/>
    </location>
</feature>
<feature type="transmembrane region" description="Helical" evidence="1">
    <location>
        <begin position="498"/>
        <end position="522"/>
    </location>
</feature>
<feature type="chain" id="PRO_5047028291" evidence="2">
    <location>
        <begin position="23"/>
        <end position="638"/>
    </location>
</feature>